<reference evidence="1" key="1">
    <citation type="submission" date="2023-05" db="EMBL/GenBank/DDBJ databases">
        <title>Nepenthes gracilis genome sequencing.</title>
        <authorList>
            <person name="Fukushima K."/>
        </authorList>
    </citation>
    <scope>NUCLEOTIDE SEQUENCE</scope>
    <source>
        <strain evidence="1">SING2019-196</strain>
    </source>
</reference>
<sequence>MLMHPSSSGVIGALNEDKLDARQPSRIRLDDLDAAPMLNDGPIAILNVEDCSLLPLEYNSIQLSGCRGLDADCRCLWAVLMPIGLL</sequence>
<evidence type="ECO:0000313" key="1">
    <source>
        <dbReference type="EMBL" id="GMH02011.1"/>
    </source>
</evidence>
<keyword evidence="2" id="KW-1185">Reference proteome</keyword>
<protein>
    <submittedName>
        <fullName evidence="1">Uncharacterized protein</fullName>
    </submittedName>
</protein>
<dbReference type="EMBL" id="BSYO01000003">
    <property type="protein sequence ID" value="GMH02011.1"/>
    <property type="molecule type" value="Genomic_DNA"/>
</dbReference>
<organism evidence="1 2">
    <name type="scientific">Nepenthes gracilis</name>
    <name type="common">Slender pitcher plant</name>
    <dbReference type="NCBI Taxonomy" id="150966"/>
    <lineage>
        <taxon>Eukaryota</taxon>
        <taxon>Viridiplantae</taxon>
        <taxon>Streptophyta</taxon>
        <taxon>Embryophyta</taxon>
        <taxon>Tracheophyta</taxon>
        <taxon>Spermatophyta</taxon>
        <taxon>Magnoliopsida</taxon>
        <taxon>eudicotyledons</taxon>
        <taxon>Gunneridae</taxon>
        <taxon>Pentapetalae</taxon>
        <taxon>Caryophyllales</taxon>
        <taxon>Nepenthaceae</taxon>
        <taxon>Nepenthes</taxon>
    </lineage>
</organism>
<evidence type="ECO:0000313" key="2">
    <source>
        <dbReference type="Proteomes" id="UP001279734"/>
    </source>
</evidence>
<dbReference type="AlphaFoldDB" id="A0AAD3XEJ6"/>
<proteinExistence type="predicted"/>
<gene>
    <name evidence="1" type="ORF">Nepgr_003850</name>
</gene>
<comment type="caution">
    <text evidence="1">The sequence shown here is derived from an EMBL/GenBank/DDBJ whole genome shotgun (WGS) entry which is preliminary data.</text>
</comment>
<accession>A0AAD3XEJ6</accession>
<name>A0AAD3XEJ6_NEPGR</name>
<dbReference type="Proteomes" id="UP001279734">
    <property type="component" value="Unassembled WGS sequence"/>
</dbReference>